<proteinExistence type="inferred from homology"/>
<dbReference type="GO" id="GO:0006513">
    <property type="term" value="P:protein monoubiquitination"/>
    <property type="evidence" value="ECO:0007669"/>
    <property type="project" value="InterPro"/>
</dbReference>
<sequence length="490" mass="54752">MDKNFEITDSTDWLDTPLSSFSVLETALRCQVCKDFFDTPMITSCSHTFCSLCIRRCLASDGKCPACRASDDASKLRRNWTVQEVVDGFSGARPQALELARKESEEKEDQGKGRRKLKRKIVDTDLEEHTSPRRSQRTTRSQASRTEVTPAHAEAISIEDSDATAEESEDEQPEPDDGLVPCPMCSKRMKEESVFVHLDRCEEEQKQDKKRAAQVRLSETRSAHTLPQHNSTAPQRLPQLNYSILKDIALRKKLQELGIPAWGPKQLLARRHTEWINLWNSNCDSSRPRKKSELLRELDQWERSQGGHTRDSAIPSVMRKDFDGKSWAQDNSDQFQSLIAAARAKRNQKKEGQESKDTNGDTEMLETRTGPPNAANTETATNSDDSKIAHDADEAAVVSRVIPDVQALSSIRNKVQAANDGVLVQETPEDASTRILSLNGNSDQSQQMTSVPSLHPGSSESLGMSPVKKIPMFAIPEEPVKDIETEQAAQ</sequence>
<feature type="domain" description="SAP" evidence="21">
    <location>
        <begin position="242"/>
        <end position="276"/>
    </location>
</feature>
<feature type="region of interest" description="Disordered" evidence="19">
    <location>
        <begin position="441"/>
        <end position="465"/>
    </location>
</feature>
<keyword evidence="12 18" id="KW-0862">Zinc</keyword>
<feature type="region of interest" description="Disordered" evidence="19">
    <location>
        <begin position="342"/>
        <end position="388"/>
    </location>
</feature>
<keyword evidence="8 18" id="KW-0479">Metal-binding</keyword>
<dbReference type="GO" id="GO:0008270">
    <property type="term" value="F:zinc ion binding"/>
    <property type="evidence" value="ECO:0007669"/>
    <property type="project" value="UniProtKB-KW"/>
</dbReference>
<dbReference type="Proteomes" id="UP000799437">
    <property type="component" value="Unassembled WGS sequence"/>
</dbReference>
<dbReference type="InterPro" id="IPR001841">
    <property type="entry name" value="Znf_RING"/>
</dbReference>
<dbReference type="PROSITE" id="PS51908">
    <property type="entry name" value="ZF_UBZ4"/>
    <property type="match status" value="1"/>
</dbReference>
<dbReference type="NCBIfam" id="TIGR00599">
    <property type="entry name" value="rad18"/>
    <property type="match status" value="1"/>
</dbReference>
<feature type="compositionally biased region" description="Polar residues" evidence="19">
    <location>
        <begin position="441"/>
        <end position="462"/>
    </location>
</feature>
<dbReference type="Gene3D" id="3.30.40.10">
    <property type="entry name" value="Zinc/RING finger domain, C3HC4 (zinc finger)"/>
    <property type="match status" value="1"/>
</dbReference>
<accession>A0A6A6VYX8</accession>
<dbReference type="GeneID" id="54485734"/>
<dbReference type="UniPathway" id="UPA00143"/>
<evidence type="ECO:0000259" key="22">
    <source>
        <dbReference type="PROSITE" id="PS51908"/>
    </source>
</evidence>
<comment type="subunit">
    <text evidence="18">Interacts with E2 UBC2, forming a complex with ubiquitin ligase activity.</text>
</comment>
<feature type="region of interest" description="Disordered" evidence="19">
    <location>
        <begin position="99"/>
        <end position="182"/>
    </location>
</feature>
<comment type="pathway">
    <text evidence="3 18">Protein modification; protein ubiquitination.</text>
</comment>
<gene>
    <name evidence="23" type="ORF">EJ05DRAFT_479494</name>
</gene>
<evidence type="ECO:0000256" key="2">
    <source>
        <dbReference type="ARBA" id="ARBA00004123"/>
    </source>
</evidence>
<dbReference type="InterPro" id="IPR039577">
    <property type="entry name" value="Rad18"/>
</dbReference>
<dbReference type="FunFam" id="3.30.40.10:FF:000172">
    <property type="entry name" value="E3 ubiquitin-protein ligase RAD18"/>
    <property type="match status" value="1"/>
</dbReference>
<dbReference type="GO" id="GO:0006301">
    <property type="term" value="P:DNA damage tolerance"/>
    <property type="evidence" value="ECO:0007669"/>
    <property type="project" value="InterPro"/>
</dbReference>
<dbReference type="PROSITE" id="PS50089">
    <property type="entry name" value="ZF_RING_2"/>
    <property type="match status" value="1"/>
</dbReference>
<dbReference type="InterPro" id="IPR006642">
    <property type="entry name" value="Rad18_UBZ4"/>
</dbReference>
<keyword evidence="11 18" id="KW-0833">Ubl conjugation pathway</keyword>
<reference evidence="23" key="1">
    <citation type="journal article" date="2020" name="Stud. Mycol.">
        <title>101 Dothideomycetes genomes: a test case for predicting lifestyles and emergence of pathogens.</title>
        <authorList>
            <person name="Haridas S."/>
            <person name="Albert R."/>
            <person name="Binder M."/>
            <person name="Bloem J."/>
            <person name="Labutti K."/>
            <person name="Salamov A."/>
            <person name="Andreopoulos B."/>
            <person name="Baker S."/>
            <person name="Barry K."/>
            <person name="Bills G."/>
            <person name="Bluhm B."/>
            <person name="Cannon C."/>
            <person name="Castanera R."/>
            <person name="Culley D."/>
            <person name="Daum C."/>
            <person name="Ezra D."/>
            <person name="Gonzalez J."/>
            <person name="Henrissat B."/>
            <person name="Kuo A."/>
            <person name="Liang C."/>
            <person name="Lipzen A."/>
            <person name="Lutzoni F."/>
            <person name="Magnuson J."/>
            <person name="Mondo S."/>
            <person name="Nolan M."/>
            <person name="Ohm R."/>
            <person name="Pangilinan J."/>
            <person name="Park H.-J."/>
            <person name="Ramirez L."/>
            <person name="Alfaro M."/>
            <person name="Sun H."/>
            <person name="Tritt A."/>
            <person name="Yoshinaga Y."/>
            <person name="Zwiers L.-H."/>
            <person name="Turgeon B."/>
            <person name="Goodwin S."/>
            <person name="Spatafora J."/>
            <person name="Crous P."/>
            <person name="Grigoriev I."/>
        </authorList>
    </citation>
    <scope>NUCLEOTIDE SEQUENCE</scope>
    <source>
        <strain evidence="23">CBS 121739</strain>
    </source>
</reference>
<dbReference type="EMBL" id="ML996580">
    <property type="protein sequence ID" value="KAF2754517.1"/>
    <property type="molecule type" value="Genomic_DNA"/>
</dbReference>
<dbReference type="Pfam" id="PF13923">
    <property type="entry name" value="zf-C3HC4_2"/>
    <property type="match status" value="1"/>
</dbReference>
<name>A0A6A6VYX8_9PEZI</name>
<evidence type="ECO:0000256" key="11">
    <source>
        <dbReference type="ARBA" id="ARBA00022786"/>
    </source>
</evidence>
<evidence type="ECO:0000313" key="23">
    <source>
        <dbReference type="EMBL" id="KAF2754517.1"/>
    </source>
</evidence>
<evidence type="ECO:0000313" key="24">
    <source>
        <dbReference type="Proteomes" id="UP000799437"/>
    </source>
</evidence>
<dbReference type="SMART" id="SM00513">
    <property type="entry name" value="SAP"/>
    <property type="match status" value="1"/>
</dbReference>
<feature type="compositionally biased region" description="Polar residues" evidence="19">
    <location>
        <begin position="374"/>
        <end position="383"/>
    </location>
</feature>
<dbReference type="EC" id="2.3.2.27" evidence="5 18"/>
<dbReference type="InterPro" id="IPR017907">
    <property type="entry name" value="Znf_RING_CS"/>
</dbReference>
<keyword evidence="13 18" id="KW-0238">DNA-binding</keyword>
<comment type="subcellular location">
    <subcellularLocation>
        <location evidence="2 18">Nucleus</location>
    </subcellularLocation>
</comment>
<keyword evidence="10 16" id="KW-0863">Zinc-finger</keyword>
<evidence type="ECO:0000256" key="19">
    <source>
        <dbReference type="SAM" id="MobiDB-lite"/>
    </source>
</evidence>
<dbReference type="GO" id="GO:0003697">
    <property type="term" value="F:single-stranded DNA binding"/>
    <property type="evidence" value="ECO:0007669"/>
    <property type="project" value="UniProtKB-UniRule"/>
</dbReference>
<evidence type="ECO:0000256" key="5">
    <source>
        <dbReference type="ARBA" id="ARBA00012483"/>
    </source>
</evidence>
<feature type="domain" description="UBZ4-type" evidence="22">
    <location>
        <begin position="179"/>
        <end position="206"/>
    </location>
</feature>
<dbReference type="InterPro" id="IPR013083">
    <property type="entry name" value="Znf_RING/FYVE/PHD"/>
</dbReference>
<keyword evidence="14 17" id="KW-0234">DNA repair</keyword>
<evidence type="ECO:0000256" key="13">
    <source>
        <dbReference type="ARBA" id="ARBA00023125"/>
    </source>
</evidence>
<dbReference type="SMART" id="SM00184">
    <property type="entry name" value="RING"/>
    <property type="match status" value="1"/>
</dbReference>
<keyword evidence="24" id="KW-1185">Reference proteome</keyword>
<dbReference type="PROSITE" id="PS50800">
    <property type="entry name" value="SAP"/>
    <property type="match status" value="1"/>
</dbReference>
<dbReference type="OrthoDB" id="9049620at2759"/>
<evidence type="ECO:0000256" key="3">
    <source>
        <dbReference type="ARBA" id="ARBA00004906"/>
    </source>
</evidence>
<keyword evidence="7 18" id="KW-0808">Transferase</keyword>
<keyword evidence="15 18" id="KW-0539">Nucleus</keyword>
<evidence type="ECO:0000256" key="15">
    <source>
        <dbReference type="ARBA" id="ARBA00023242"/>
    </source>
</evidence>
<feature type="compositionally biased region" description="Basic and acidic residues" evidence="19">
    <location>
        <begin position="99"/>
        <end position="112"/>
    </location>
</feature>
<feature type="compositionally biased region" description="Acidic residues" evidence="19">
    <location>
        <begin position="157"/>
        <end position="177"/>
    </location>
</feature>
<dbReference type="PROSITE" id="PS00518">
    <property type="entry name" value="ZF_RING_1"/>
    <property type="match status" value="1"/>
</dbReference>
<evidence type="ECO:0000256" key="9">
    <source>
        <dbReference type="ARBA" id="ARBA00022763"/>
    </source>
</evidence>
<dbReference type="GO" id="GO:0005634">
    <property type="term" value="C:nucleus"/>
    <property type="evidence" value="ECO:0007669"/>
    <property type="project" value="UniProtKB-SubCell"/>
</dbReference>
<dbReference type="SMART" id="SM00734">
    <property type="entry name" value="ZnF_Rad18"/>
    <property type="match status" value="1"/>
</dbReference>
<evidence type="ECO:0000256" key="12">
    <source>
        <dbReference type="ARBA" id="ARBA00022833"/>
    </source>
</evidence>
<evidence type="ECO:0000256" key="7">
    <source>
        <dbReference type="ARBA" id="ARBA00022679"/>
    </source>
</evidence>
<dbReference type="SUPFAM" id="SSF57850">
    <property type="entry name" value="RING/U-box"/>
    <property type="match status" value="1"/>
</dbReference>
<feature type="domain" description="RING-type" evidence="20">
    <location>
        <begin position="30"/>
        <end position="68"/>
    </location>
</feature>
<feature type="compositionally biased region" description="Basic and acidic residues" evidence="19">
    <location>
        <begin position="349"/>
        <end position="359"/>
    </location>
</feature>
<organism evidence="23 24">
    <name type="scientific">Pseudovirgaria hyperparasitica</name>
    <dbReference type="NCBI Taxonomy" id="470096"/>
    <lineage>
        <taxon>Eukaryota</taxon>
        <taxon>Fungi</taxon>
        <taxon>Dikarya</taxon>
        <taxon>Ascomycota</taxon>
        <taxon>Pezizomycotina</taxon>
        <taxon>Dothideomycetes</taxon>
        <taxon>Dothideomycetes incertae sedis</taxon>
        <taxon>Acrospermales</taxon>
        <taxon>Acrospermaceae</taxon>
        <taxon>Pseudovirgaria</taxon>
    </lineage>
</organism>
<evidence type="ECO:0000259" key="20">
    <source>
        <dbReference type="PROSITE" id="PS50089"/>
    </source>
</evidence>
<dbReference type="InterPro" id="IPR004580">
    <property type="entry name" value="Rad18_fungi"/>
</dbReference>
<comment type="similarity">
    <text evidence="4 18">Belongs to the RAD18 family.</text>
</comment>
<dbReference type="PANTHER" id="PTHR14134">
    <property type="entry name" value="E3 UBIQUITIN-PROTEIN LIGASE RAD18"/>
    <property type="match status" value="1"/>
</dbReference>
<evidence type="ECO:0000256" key="17">
    <source>
        <dbReference type="PROSITE-ProRule" id="PRU01256"/>
    </source>
</evidence>
<dbReference type="GO" id="GO:0097505">
    <property type="term" value="C:Rad6-Rad18 complex"/>
    <property type="evidence" value="ECO:0007669"/>
    <property type="project" value="TreeGrafter"/>
</dbReference>
<dbReference type="GO" id="GO:0061630">
    <property type="term" value="F:ubiquitin protein ligase activity"/>
    <property type="evidence" value="ECO:0007669"/>
    <property type="project" value="UniProtKB-UniRule"/>
</dbReference>
<feature type="compositionally biased region" description="Basic and acidic residues" evidence="19">
    <location>
        <begin position="120"/>
        <end position="131"/>
    </location>
</feature>
<evidence type="ECO:0000256" key="4">
    <source>
        <dbReference type="ARBA" id="ARBA00009506"/>
    </source>
</evidence>
<evidence type="ECO:0000256" key="1">
    <source>
        <dbReference type="ARBA" id="ARBA00000900"/>
    </source>
</evidence>
<dbReference type="AlphaFoldDB" id="A0A6A6VYX8"/>
<evidence type="ECO:0000256" key="8">
    <source>
        <dbReference type="ARBA" id="ARBA00022723"/>
    </source>
</evidence>
<dbReference type="PANTHER" id="PTHR14134:SF2">
    <property type="entry name" value="E3 UBIQUITIN-PROTEIN LIGASE RAD18"/>
    <property type="match status" value="1"/>
</dbReference>
<evidence type="ECO:0000256" key="10">
    <source>
        <dbReference type="ARBA" id="ARBA00022771"/>
    </source>
</evidence>
<dbReference type="InterPro" id="IPR003034">
    <property type="entry name" value="SAP_dom"/>
</dbReference>
<evidence type="ECO:0000256" key="16">
    <source>
        <dbReference type="PROSITE-ProRule" id="PRU00175"/>
    </source>
</evidence>
<evidence type="ECO:0000259" key="21">
    <source>
        <dbReference type="PROSITE" id="PS50800"/>
    </source>
</evidence>
<dbReference type="GO" id="GO:0006281">
    <property type="term" value="P:DNA repair"/>
    <property type="evidence" value="ECO:0007669"/>
    <property type="project" value="UniProtKB-KW"/>
</dbReference>
<evidence type="ECO:0000256" key="18">
    <source>
        <dbReference type="RuleBase" id="RU368093"/>
    </source>
</evidence>
<keyword evidence="9 17" id="KW-0227">DNA damage</keyword>
<comment type="catalytic activity">
    <reaction evidence="1 18">
        <text>S-ubiquitinyl-[E2 ubiquitin-conjugating enzyme]-L-cysteine + [acceptor protein]-L-lysine = [E2 ubiquitin-conjugating enzyme]-L-cysteine + N(6)-ubiquitinyl-[acceptor protein]-L-lysine.</text>
        <dbReference type="EC" id="2.3.2.27"/>
    </reaction>
</comment>
<evidence type="ECO:0000256" key="6">
    <source>
        <dbReference type="ARBA" id="ARBA00015551"/>
    </source>
</evidence>
<comment type="function">
    <text evidence="18">E3 RING-finger protein, member of the UBC2/RAD6 epistasis group. Associates to the E2 ubiquitin conjugating enzyme UBC2/RAD6 to form the UBC2-RAD18 ubiquitin ligase complex involved in postreplicative repair (PRR) of damaged DNA.</text>
</comment>
<protein>
    <recommendedName>
        <fullName evidence="6 18">Postreplication repair E3 ubiquitin-protein ligase RAD18</fullName>
        <ecNumber evidence="5 18">2.3.2.27</ecNumber>
    </recommendedName>
    <alternativeName>
        <fullName evidence="18">RING-type E3 ubiquitin transferase RAD18</fullName>
    </alternativeName>
</protein>
<dbReference type="RefSeq" id="XP_033596968.1">
    <property type="nucleotide sequence ID" value="XM_033744680.1"/>
</dbReference>
<evidence type="ECO:0000256" key="14">
    <source>
        <dbReference type="ARBA" id="ARBA00023204"/>
    </source>
</evidence>